<comment type="subcellular location">
    <subcellularLocation>
        <location evidence="1">Cell membrane</location>
        <topology evidence="1">Multi-pass membrane protein</topology>
    </subcellularLocation>
</comment>
<dbReference type="GO" id="GO:0008168">
    <property type="term" value="F:methyltransferase activity"/>
    <property type="evidence" value="ECO:0007669"/>
    <property type="project" value="UniProtKB-KW"/>
</dbReference>
<dbReference type="PANTHER" id="PTHR30487">
    <property type="entry name" value="TYPE 4 PREPILIN-LIKE PROTEINS LEADER PEPTIDE-PROCESSING ENZYME"/>
    <property type="match status" value="1"/>
</dbReference>
<evidence type="ECO:0000256" key="5">
    <source>
        <dbReference type="ARBA" id="ARBA00022989"/>
    </source>
</evidence>
<keyword evidence="5 7" id="KW-1133">Transmembrane helix</keyword>
<dbReference type="EMBL" id="JACBZY010000001">
    <property type="protein sequence ID" value="NYH00672.1"/>
    <property type="molecule type" value="Genomic_DNA"/>
</dbReference>
<dbReference type="PANTHER" id="PTHR30487:SF0">
    <property type="entry name" value="PREPILIN LEADER PEPTIDASE_N-METHYLTRANSFERASE-RELATED"/>
    <property type="match status" value="1"/>
</dbReference>
<reference evidence="10 11" key="1">
    <citation type="submission" date="2020-07" db="EMBL/GenBank/DDBJ databases">
        <title>Sequencing the genomes of 1000 actinobacteria strains.</title>
        <authorList>
            <person name="Klenk H.-P."/>
        </authorList>
    </citation>
    <scope>NUCLEOTIDE SEQUENCE [LARGE SCALE GENOMIC DNA]</scope>
    <source>
        <strain evidence="10 11">DSM 23141</strain>
    </source>
</reference>
<dbReference type="Proteomes" id="UP000553888">
    <property type="component" value="Unassembled WGS sequence"/>
</dbReference>
<organism evidence="10 11">
    <name type="scientific">Schumannella luteola</name>
    <dbReference type="NCBI Taxonomy" id="472059"/>
    <lineage>
        <taxon>Bacteria</taxon>
        <taxon>Bacillati</taxon>
        <taxon>Actinomycetota</taxon>
        <taxon>Actinomycetes</taxon>
        <taxon>Micrococcales</taxon>
        <taxon>Microbacteriaceae</taxon>
        <taxon>Schumannella</taxon>
    </lineage>
</organism>
<feature type="transmembrane region" description="Helical" evidence="7">
    <location>
        <begin position="140"/>
        <end position="159"/>
    </location>
</feature>
<gene>
    <name evidence="10" type="ORF">BJ979_003297</name>
</gene>
<dbReference type="GO" id="GO:0032259">
    <property type="term" value="P:methylation"/>
    <property type="evidence" value="ECO:0007669"/>
    <property type="project" value="UniProtKB-KW"/>
</dbReference>
<dbReference type="EC" id="3.4.23.43" evidence="10"/>
<dbReference type="AlphaFoldDB" id="A0A852YHQ8"/>
<evidence type="ECO:0000256" key="7">
    <source>
        <dbReference type="SAM" id="Phobius"/>
    </source>
</evidence>
<sequence length="274" mass="27943">MIAVVGVLGALGLAIGSFLNVVIYRVPNGLSVVAPASACPGCETPIKGRDNVPLLSWLLLGGRCRSCRMRISARYPAIELVTGLAFIGVALVFTPAVVTAATIGQALASAAVLAALLYFAAISVALTMIDVDVHRLPNAIVYPAYPVMAVLVTAAALAGGDAGRLVPALIGAAGSLLFYFILAFAYPGGMGLGDVKLAGVIGMLLGFLGWPQLAVGIASAFALGGVFGIVLIALRRGGRKTGIPFGPWMLLGAWIGIFAGEPLAQAYLTLVGIR</sequence>
<dbReference type="InterPro" id="IPR000045">
    <property type="entry name" value="Prepilin_IV_endopep_pep"/>
</dbReference>
<evidence type="ECO:0000256" key="6">
    <source>
        <dbReference type="ARBA" id="ARBA00023136"/>
    </source>
</evidence>
<evidence type="ECO:0000259" key="8">
    <source>
        <dbReference type="Pfam" id="PF01478"/>
    </source>
</evidence>
<comment type="similarity">
    <text evidence="2">Belongs to the peptidase A24 family.</text>
</comment>
<evidence type="ECO:0000313" key="11">
    <source>
        <dbReference type="Proteomes" id="UP000553888"/>
    </source>
</evidence>
<dbReference type="GO" id="GO:0005886">
    <property type="term" value="C:plasma membrane"/>
    <property type="evidence" value="ECO:0007669"/>
    <property type="project" value="UniProtKB-SubCell"/>
</dbReference>
<evidence type="ECO:0000313" key="10">
    <source>
        <dbReference type="EMBL" id="NYH00672.1"/>
    </source>
</evidence>
<dbReference type="EC" id="2.1.1.-" evidence="10"/>
<keyword evidence="10" id="KW-0378">Hydrolase</keyword>
<dbReference type="Pfam" id="PF06750">
    <property type="entry name" value="A24_N_bact"/>
    <property type="match status" value="1"/>
</dbReference>
<feature type="domain" description="Prepilin type IV endopeptidase peptidase" evidence="8">
    <location>
        <begin position="118"/>
        <end position="229"/>
    </location>
</feature>
<evidence type="ECO:0000256" key="4">
    <source>
        <dbReference type="ARBA" id="ARBA00022692"/>
    </source>
</evidence>
<dbReference type="Gene3D" id="1.20.120.1220">
    <property type="match status" value="1"/>
</dbReference>
<feature type="transmembrane region" description="Helical" evidence="7">
    <location>
        <begin position="216"/>
        <end position="234"/>
    </location>
</feature>
<proteinExistence type="inferred from homology"/>
<feature type="domain" description="Prepilin peptidase A24 N-terminal" evidence="9">
    <location>
        <begin position="11"/>
        <end position="92"/>
    </location>
</feature>
<keyword evidence="4 7" id="KW-0812">Transmembrane</keyword>
<keyword evidence="3" id="KW-1003">Cell membrane</keyword>
<feature type="transmembrane region" description="Helical" evidence="7">
    <location>
        <begin position="246"/>
        <end position="268"/>
    </location>
</feature>
<evidence type="ECO:0000256" key="3">
    <source>
        <dbReference type="ARBA" id="ARBA00022475"/>
    </source>
</evidence>
<dbReference type="RefSeq" id="WP_179569621.1">
    <property type="nucleotide sequence ID" value="NZ_JACBZY010000001.1"/>
</dbReference>
<dbReference type="InterPro" id="IPR010627">
    <property type="entry name" value="Prepilin_pept_A24_N"/>
</dbReference>
<feature type="transmembrane region" description="Helical" evidence="7">
    <location>
        <begin position="107"/>
        <end position="128"/>
    </location>
</feature>
<name>A0A852YHQ8_9MICO</name>
<dbReference type="Pfam" id="PF01478">
    <property type="entry name" value="Peptidase_A24"/>
    <property type="match status" value="1"/>
</dbReference>
<feature type="transmembrane region" description="Helical" evidence="7">
    <location>
        <begin position="165"/>
        <end position="186"/>
    </location>
</feature>
<accession>A0A852YHQ8</accession>
<keyword evidence="6 7" id="KW-0472">Membrane</keyword>
<evidence type="ECO:0000259" key="9">
    <source>
        <dbReference type="Pfam" id="PF06750"/>
    </source>
</evidence>
<dbReference type="GO" id="GO:0006465">
    <property type="term" value="P:signal peptide processing"/>
    <property type="evidence" value="ECO:0007669"/>
    <property type="project" value="TreeGrafter"/>
</dbReference>
<protein>
    <submittedName>
        <fullName evidence="10">Leader peptidase (Prepilin peptidase)/N-methyltransferase</fullName>
        <ecNumber evidence="10">2.1.1.-</ecNumber>
        <ecNumber evidence="10">3.4.23.43</ecNumber>
    </submittedName>
</protein>
<comment type="caution">
    <text evidence="10">The sequence shown here is derived from an EMBL/GenBank/DDBJ whole genome shotgun (WGS) entry which is preliminary data.</text>
</comment>
<feature type="transmembrane region" description="Helical" evidence="7">
    <location>
        <begin position="78"/>
        <end position="101"/>
    </location>
</feature>
<feature type="transmembrane region" description="Helical" evidence="7">
    <location>
        <begin position="6"/>
        <end position="24"/>
    </location>
</feature>
<keyword evidence="10" id="KW-0489">Methyltransferase</keyword>
<keyword evidence="10" id="KW-0808">Transferase</keyword>
<keyword evidence="11" id="KW-1185">Reference proteome</keyword>
<evidence type="ECO:0000256" key="1">
    <source>
        <dbReference type="ARBA" id="ARBA00004651"/>
    </source>
</evidence>
<dbReference type="GO" id="GO:0004190">
    <property type="term" value="F:aspartic-type endopeptidase activity"/>
    <property type="evidence" value="ECO:0007669"/>
    <property type="project" value="UniProtKB-EC"/>
</dbReference>
<evidence type="ECO:0000256" key="2">
    <source>
        <dbReference type="ARBA" id="ARBA00005801"/>
    </source>
</evidence>
<dbReference type="InterPro" id="IPR050882">
    <property type="entry name" value="Prepilin_peptidase/N-MTase"/>
</dbReference>